<organism evidence="2 3">
    <name type="scientific">Brassica cretica</name>
    <name type="common">Mustard</name>
    <dbReference type="NCBI Taxonomy" id="69181"/>
    <lineage>
        <taxon>Eukaryota</taxon>
        <taxon>Viridiplantae</taxon>
        <taxon>Streptophyta</taxon>
        <taxon>Embryophyta</taxon>
        <taxon>Tracheophyta</taxon>
        <taxon>Spermatophyta</taxon>
        <taxon>Magnoliopsida</taxon>
        <taxon>eudicotyledons</taxon>
        <taxon>Gunneridae</taxon>
        <taxon>Pentapetalae</taxon>
        <taxon>rosids</taxon>
        <taxon>malvids</taxon>
        <taxon>Brassicales</taxon>
        <taxon>Brassicaceae</taxon>
        <taxon>Brassiceae</taxon>
        <taxon>Brassica</taxon>
    </lineage>
</organism>
<feature type="region of interest" description="Disordered" evidence="1">
    <location>
        <begin position="139"/>
        <end position="164"/>
    </location>
</feature>
<reference evidence="2" key="1">
    <citation type="submission" date="2019-12" db="EMBL/GenBank/DDBJ databases">
        <title>Genome sequencing and annotation of Brassica cretica.</title>
        <authorList>
            <person name="Studholme D.J."/>
            <person name="Sarris P.F."/>
        </authorList>
    </citation>
    <scope>NUCLEOTIDE SEQUENCE</scope>
    <source>
        <strain evidence="2">PFS-001/15</strain>
        <tissue evidence="2">Leaf</tissue>
    </source>
</reference>
<feature type="compositionally biased region" description="Polar residues" evidence="1">
    <location>
        <begin position="141"/>
        <end position="156"/>
    </location>
</feature>
<dbReference type="EMBL" id="QGKW02002005">
    <property type="protein sequence ID" value="KAF2541309.1"/>
    <property type="molecule type" value="Genomic_DNA"/>
</dbReference>
<evidence type="ECO:0000313" key="3">
    <source>
        <dbReference type="Proteomes" id="UP000712281"/>
    </source>
</evidence>
<gene>
    <name evidence="2" type="ORF">F2Q68_00029739</name>
</gene>
<dbReference type="AlphaFoldDB" id="A0A8S9G7Q3"/>
<sequence length="164" mass="18251">MIRGSYKGRGIWIMRLMCRVEEQLAIISYGEKSRGRVKDIVRNKSVKSRRWSMDDAQNSLPPSLAIDGLSYNQLNKAGAPQGLSSMLCLSKLARTCAVPDTTAYCLKASRRLFHMGSPSNEKDPQEVLHATDKTPLFFSGEVSQQPTMDHSDTSIVSGAKEREE</sequence>
<proteinExistence type="predicted"/>
<comment type="caution">
    <text evidence="2">The sequence shown here is derived from an EMBL/GenBank/DDBJ whole genome shotgun (WGS) entry which is preliminary data.</text>
</comment>
<dbReference type="Proteomes" id="UP000712281">
    <property type="component" value="Unassembled WGS sequence"/>
</dbReference>
<evidence type="ECO:0000313" key="2">
    <source>
        <dbReference type="EMBL" id="KAF2541309.1"/>
    </source>
</evidence>
<protein>
    <submittedName>
        <fullName evidence="2">Uncharacterized protein</fullName>
    </submittedName>
</protein>
<name>A0A8S9G7Q3_BRACR</name>
<accession>A0A8S9G7Q3</accession>
<evidence type="ECO:0000256" key="1">
    <source>
        <dbReference type="SAM" id="MobiDB-lite"/>
    </source>
</evidence>